<keyword evidence="2" id="KW-1185">Reference proteome</keyword>
<sequence length="376" mass="41371">MPGLKCKAVTSKDGNTEQAICASLYWTILHTIGKCNLICSGCGALHWREESTLDQRNSETIHFSACCQKGKVTIPSAADDTPAFPPMLKKLFVGQSKRVLNFQALICNYNNALSFTSQGAKLDHLVMGPMGINVFHISGIMSHKIPSVKPNNWARAGFAQIFVVGNHGTAEAQYRVSFAQGKREGASYKLMMDLRTVKQIMNPLYNINPYAKVYMNARQMLAGQDTANLALIACLMGLSNTASDKIVRCYAGQACQTGLSNMGMENSVRCRVEQTWFNGFVRHGIRQLCPIPCQTTVFDEFVQHGIKQAGDLLGKRKELAEQVNNLLGKELAEQVNDLLGEELAEQVNDLLGKELAEQVNDLLANSRQACYELSGL</sequence>
<organism evidence="1 2">
    <name type="scientific">Puccinia coronata f. sp. avenae</name>
    <dbReference type="NCBI Taxonomy" id="200324"/>
    <lineage>
        <taxon>Eukaryota</taxon>
        <taxon>Fungi</taxon>
        <taxon>Dikarya</taxon>
        <taxon>Basidiomycota</taxon>
        <taxon>Pucciniomycotina</taxon>
        <taxon>Pucciniomycetes</taxon>
        <taxon>Pucciniales</taxon>
        <taxon>Pucciniaceae</taxon>
        <taxon>Puccinia</taxon>
    </lineage>
</organism>
<dbReference type="EMBL" id="PGCJ01000380">
    <property type="protein sequence ID" value="PLW30375.1"/>
    <property type="molecule type" value="Genomic_DNA"/>
</dbReference>
<reference evidence="1 2" key="1">
    <citation type="submission" date="2017-11" db="EMBL/GenBank/DDBJ databases">
        <title>De novo assembly and phasing of dikaryotic genomes from two isolates of Puccinia coronata f. sp. avenae, the causal agent of oat crown rust.</title>
        <authorList>
            <person name="Miller M.E."/>
            <person name="Zhang Y."/>
            <person name="Omidvar V."/>
            <person name="Sperschneider J."/>
            <person name="Schwessinger B."/>
            <person name="Raley C."/>
            <person name="Palmer J.M."/>
            <person name="Garnica D."/>
            <person name="Upadhyaya N."/>
            <person name="Rathjen J."/>
            <person name="Taylor J.M."/>
            <person name="Park R.F."/>
            <person name="Dodds P.N."/>
            <person name="Hirsch C.D."/>
            <person name="Kianian S.F."/>
            <person name="Figueroa M."/>
        </authorList>
    </citation>
    <scope>NUCLEOTIDE SEQUENCE [LARGE SCALE GENOMIC DNA]</scope>
    <source>
        <strain evidence="1">12NC29</strain>
    </source>
</reference>
<proteinExistence type="predicted"/>
<dbReference type="Proteomes" id="UP000235388">
    <property type="component" value="Unassembled WGS sequence"/>
</dbReference>
<dbReference type="PANTHER" id="PTHR45786:SF74">
    <property type="entry name" value="ATP-DEPENDENT DNA HELICASE"/>
    <property type="match status" value="1"/>
</dbReference>
<evidence type="ECO:0000313" key="1">
    <source>
        <dbReference type="EMBL" id="PLW30375.1"/>
    </source>
</evidence>
<dbReference type="STRING" id="200324.A0A2N5TXZ6"/>
<protein>
    <submittedName>
        <fullName evidence="1">Uncharacterized protein</fullName>
    </submittedName>
</protein>
<gene>
    <name evidence="1" type="ORF">PCANC_24157</name>
</gene>
<comment type="caution">
    <text evidence="1">The sequence shown here is derived from an EMBL/GenBank/DDBJ whole genome shotgun (WGS) entry which is preliminary data.</text>
</comment>
<accession>A0A2N5TXZ6</accession>
<dbReference type="AlphaFoldDB" id="A0A2N5TXZ6"/>
<dbReference type="PANTHER" id="PTHR45786">
    <property type="entry name" value="DNA BINDING PROTEIN-LIKE"/>
    <property type="match status" value="1"/>
</dbReference>
<evidence type="ECO:0000313" key="2">
    <source>
        <dbReference type="Proteomes" id="UP000235388"/>
    </source>
</evidence>
<dbReference type="OrthoDB" id="3366231at2759"/>
<name>A0A2N5TXZ6_9BASI</name>